<feature type="signal peptide" evidence="2">
    <location>
        <begin position="1"/>
        <end position="22"/>
    </location>
</feature>
<dbReference type="InterPro" id="IPR003760">
    <property type="entry name" value="PnrA-like"/>
</dbReference>
<dbReference type="AlphaFoldDB" id="A0A0X8VBI1"/>
<dbReference type="CDD" id="cd19963">
    <property type="entry name" value="PBP1_BMP-like"/>
    <property type="match status" value="1"/>
</dbReference>
<dbReference type="EMBL" id="FQUA01000001">
    <property type="protein sequence ID" value="SHE27625.1"/>
    <property type="molecule type" value="Genomic_DNA"/>
</dbReference>
<dbReference type="InterPro" id="IPR028082">
    <property type="entry name" value="Peripla_BP_I"/>
</dbReference>
<dbReference type="Proteomes" id="UP000068026">
    <property type="component" value="Chromosome"/>
</dbReference>
<dbReference type="Proteomes" id="UP000184204">
    <property type="component" value="Unassembled WGS sequence"/>
</dbReference>
<dbReference type="EMBL" id="CP014223">
    <property type="protein sequence ID" value="AMJ39879.1"/>
    <property type="molecule type" value="Genomic_DNA"/>
</dbReference>
<accession>A0A0X8VBI1</accession>
<dbReference type="PANTHER" id="PTHR43208">
    <property type="entry name" value="ABC TRANSPORTER SUBSTRATE-BINDING PROTEIN"/>
    <property type="match status" value="1"/>
</dbReference>
<dbReference type="RefSeq" id="WP_066046938.1">
    <property type="nucleotide sequence ID" value="NZ_CP014223.1"/>
</dbReference>
<protein>
    <submittedName>
        <fullName evidence="5">Basic membrane protein A</fullName>
    </submittedName>
    <submittedName>
        <fullName evidence="4">Purine-binding protein</fullName>
    </submittedName>
</protein>
<organism evidence="5 7">
    <name type="scientific">Anaerotignum propionicum DSM 1682</name>
    <dbReference type="NCBI Taxonomy" id="991789"/>
    <lineage>
        <taxon>Bacteria</taxon>
        <taxon>Bacillati</taxon>
        <taxon>Bacillota</taxon>
        <taxon>Clostridia</taxon>
        <taxon>Lachnospirales</taxon>
        <taxon>Anaerotignaceae</taxon>
        <taxon>Anaerotignum</taxon>
    </lineage>
</organism>
<name>A0A0X8VBI1_ANAPI</name>
<reference evidence="4 6" key="1">
    <citation type="journal article" date="2016" name="Genome Announc.">
        <title>Complete Genome Sequence of the Amino Acid-Fermenting Clostridium propionicum X2 (DSM 1682).</title>
        <authorList>
            <person name="Poehlein A."/>
            <person name="Schlien K."/>
            <person name="Chowdhury N.P."/>
            <person name="Gottschalk G."/>
            <person name="Buckel W."/>
            <person name="Daniel R."/>
        </authorList>
    </citation>
    <scope>NUCLEOTIDE SEQUENCE [LARGE SCALE GENOMIC DNA]</scope>
    <source>
        <strain evidence="4 6">X2</strain>
    </source>
</reference>
<evidence type="ECO:0000259" key="3">
    <source>
        <dbReference type="Pfam" id="PF02608"/>
    </source>
</evidence>
<dbReference type="SUPFAM" id="SSF53822">
    <property type="entry name" value="Periplasmic binding protein-like I"/>
    <property type="match status" value="1"/>
</dbReference>
<dbReference type="PANTHER" id="PTHR43208:SF1">
    <property type="entry name" value="ABC TRANSPORTER SUBSTRATE-BINDING PROTEIN"/>
    <property type="match status" value="1"/>
</dbReference>
<keyword evidence="1 2" id="KW-0732">Signal</keyword>
<reference evidence="7" key="4">
    <citation type="submission" date="2016-11" db="EMBL/GenBank/DDBJ databases">
        <authorList>
            <person name="Jaros S."/>
            <person name="Januszkiewicz K."/>
            <person name="Wedrychowicz H."/>
        </authorList>
    </citation>
    <scope>NUCLEOTIDE SEQUENCE [LARGE SCALE GENOMIC DNA]</scope>
    <source>
        <strain evidence="7">DSM 1682</strain>
    </source>
</reference>
<dbReference type="Pfam" id="PF02608">
    <property type="entry name" value="Bmp"/>
    <property type="match status" value="1"/>
</dbReference>
<evidence type="ECO:0000256" key="2">
    <source>
        <dbReference type="SAM" id="SignalP"/>
    </source>
</evidence>
<evidence type="ECO:0000313" key="7">
    <source>
        <dbReference type="Proteomes" id="UP000184204"/>
    </source>
</evidence>
<dbReference type="PROSITE" id="PS51257">
    <property type="entry name" value="PROKAR_LIPOPROTEIN"/>
    <property type="match status" value="1"/>
</dbReference>
<dbReference type="Gene3D" id="3.40.50.2300">
    <property type="match status" value="2"/>
</dbReference>
<gene>
    <name evidence="4" type="ORF">CPRO_02560</name>
    <name evidence="5" type="ORF">SAMN02745151_00096</name>
</gene>
<dbReference type="KEGG" id="cpro:CPRO_02560"/>
<sequence length="373" mass="39819">MKKLTKFLALTLAVAMSMTALVGCGGNTKPAENAEAPAAEATKVGFIYIGSQNDGGYSQAQHNGTKAVQEYFGDKVETIIAENVSEEKQTVKTTAMNMIDQGATIIIGTSFGFMDALDELATEYPDVTFLHFSGNKMNDKNFGNYFGAMEEPRYLTGMIAGMMTKTNKLGYVAAFPYTEVHIGIDAFALGAQSVNPDAEVKVVYTNSWGDPAGEKAAAESLLAQDCDIITQHADSAGPQLAAEAAGKLAIGYNLDNSEIVPGAFLTAPVWHHDKYLVPTIEKIIAGTYVPESYYGTMKDGYVGLAPMTDLVPPEVQAKVNEVAAKMEAGEYPVFVGPIYDTKGNVLVKEGETLDRAGIWTVMQSLVKGVSAVN</sequence>
<evidence type="ECO:0000256" key="1">
    <source>
        <dbReference type="ARBA" id="ARBA00022729"/>
    </source>
</evidence>
<dbReference type="GO" id="GO:0005886">
    <property type="term" value="C:plasma membrane"/>
    <property type="evidence" value="ECO:0007669"/>
    <property type="project" value="InterPro"/>
</dbReference>
<keyword evidence="6" id="KW-1185">Reference proteome</keyword>
<dbReference type="InterPro" id="IPR052910">
    <property type="entry name" value="ABC-Purine-Binding"/>
</dbReference>
<evidence type="ECO:0000313" key="6">
    <source>
        <dbReference type="Proteomes" id="UP000068026"/>
    </source>
</evidence>
<feature type="domain" description="ABC transporter substrate-binding protein PnrA-like" evidence="3">
    <location>
        <begin position="42"/>
        <end position="322"/>
    </location>
</feature>
<reference evidence="6" key="2">
    <citation type="submission" date="2016-01" db="EMBL/GenBank/DDBJ databases">
        <authorList>
            <person name="Poehlein A."/>
            <person name="Schlien K."/>
            <person name="Gottschalk G."/>
            <person name="Buckel W."/>
            <person name="Daniel R."/>
        </authorList>
    </citation>
    <scope>NUCLEOTIDE SEQUENCE [LARGE SCALE GENOMIC DNA]</scope>
    <source>
        <strain evidence="6">X2</strain>
    </source>
</reference>
<feature type="chain" id="PRO_5044547768" evidence="2">
    <location>
        <begin position="23"/>
        <end position="373"/>
    </location>
</feature>
<evidence type="ECO:0000313" key="4">
    <source>
        <dbReference type="EMBL" id="AMJ39879.1"/>
    </source>
</evidence>
<proteinExistence type="predicted"/>
<dbReference type="OrthoDB" id="9769871at2"/>
<reference evidence="5" key="3">
    <citation type="submission" date="2016-11" db="EMBL/GenBank/DDBJ databases">
        <authorList>
            <person name="Varghese N."/>
            <person name="Submissions S."/>
        </authorList>
    </citation>
    <scope>NUCLEOTIDE SEQUENCE</scope>
    <source>
        <strain evidence="5">DSM 1682</strain>
    </source>
</reference>
<evidence type="ECO:0000313" key="5">
    <source>
        <dbReference type="EMBL" id="SHE27625.1"/>
    </source>
</evidence>